<dbReference type="InterPro" id="IPR033906">
    <property type="entry name" value="Lipase_N"/>
</dbReference>
<dbReference type="Pfam" id="PF00151">
    <property type="entry name" value="Lipase"/>
    <property type="match status" value="1"/>
</dbReference>
<dbReference type="InterPro" id="IPR016272">
    <property type="entry name" value="Lipase_LIPH"/>
</dbReference>
<feature type="active site" description="Charge relay system" evidence="5">
    <location>
        <position position="308"/>
    </location>
</feature>
<evidence type="ECO:0000256" key="5">
    <source>
        <dbReference type="PIRSR" id="PIRSR000865-1"/>
    </source>
</evidence>
<dbReference type="InterPro" id="IPR002331">
    <property type="entry name" value="Lipase_panc"/>
</dbReference>
<accession>A0AAV1MAU3</accession>
<feature type="active site" description="Charge relay system" evidence="5">
    <location>
        <position position="222"/>
    </location>
</feature>
<comment type="similarity">
    <text evidence="2 7">Belongs to the AB hydrolase superfamily. Lipase family.</text>
</comment>
<dbReference type="GO" id="GO:0005615">
    <property type="term" value="C:extracellular space"/>
    <property type="evidence" value="ECO:0007669"/>
    <property type="project" value="TreeGrafter"/>
</dbReference>
<feature type="binding site" evidence="6">
    <location>
        <position position="238"/>
    </location>
    <ligand>
        <name>Ca(2+)</name>
        <dbReference type="ChEBI" id="CHEBI:29108"/>
    </ligand>
</feature>
<dbReference type="Proteomes" id="UP001314205">
    <property type="component" value="Unassembled WGS sequence"/>
</dbReference>
<comment type="caution">
    <text evidence="9">The sequence shown here is derived from an EMBL/GenBank/DDBJ whole genome shotgun (WGS) entry which is preliminary data.</text>
</comment>
<dbReference type="GO" id="GO:0046872">
    <property type="term" value="F:metal ion binding"/>
    <property type="evidence" value="ECO:0007669"/>
    <property type="project" value="UniProtKB-KW"/>
</dbReference>
<protein>
    <recommendedName>
        <fullName evidence="8">Lipase domain-containing protein</fullName>
    </recommendedName>
</protein>
<evidence type="ECO:0000256" key="2">
    <source>
        <dbReference type="ARBA" id="ARBA00010701"/>
    </source>
</evidence>
<evidence type="ECO:0000256" key="4">
    <source>
        <dbReference type="ARBA" id="ARBA00023157"/>
    </source>
</evidence>
<dbReference type="Gene3D" id="3.40.50.1820">
    <property type="entry name" value="alpha/beta hydrolase"/>
    <property type="match status" value="1"/>
</dbReference>
<dbReference type="SUPFAM" id="SSF53474">
    <property type="entry name" value="alpha/beta-Hydrolases"/>
    <property type="match status" value="1"/>
</dbReference>
<evidence type="ECO:0000256" key="1">
    <source>
        <dbReference type="ARBA" id="ARBA00004613"/>
    </source>
</evidence>
<dbReference type="PANTHER" id="PTHR11610:SF185">
    <property type="entry name" value="LD47264P"/>
    <property type="match status" value="1"/>
</dbReference>
<feature type="binding site" evidence="6">
    <location>
        <position position="241"/>
    </location>
    <ligand>
        <name>Ca(2+)</name>
        <dbReference type="ChEBI" id="CHEBI:29108"/>
    </ligand>
</feature>
<evidence type="ECO:0000256" key="7">
    <source>
        <dbReference type="RuleBase" id="RU004262"/>
    </source>
</evidence>
<name>A0AAV1MAU3_9NEOP</name>
<proteinExistence type="inferred from homology"/>
<feature type="active site" description="Nucleophile" evidence="5">
    <location>
        <position position="194"/>
    </location>
</feature>
<evidence type="ECO:0000256" key="3">
    <source>
        <dbReference type="ARBA" id="ARBA00022525"/>
    </source>
</evidence>
<dbReference type="AlphaFoldDB" id="A0AAV1MAU3"/>
<dbReference type="PANTHER" id="PTHR11610">
    <property type="entry name" value="LIPASE"/>
    <property type="match status" value="1"/>
</dbReference>
<sequence>MYNKTSATLMLQTIMVLMEKQNSTDVTHFPSNFYDDADLERCYRPYGCFSKAYPWTENRPDNYFPVPPETLGVRYAAFTRRNRKIPLLLQAHDTEKIRNANIDPSGPFYLISHGFLEGGHKIWIQNMADALLNLEGNEGATIFVVDWRKGSQPPYGQAVANIRLVGSMTAHLIHNLFDVLGLPNLDNFHFIGHSLGAHLAGYCGHALQKKFNLKLGRITGLDPAAPYFSNTVSLVRLDRSDAKYVDVIHSNAMPLYFSGFGISESIGHVDFYPNGGSTQPGCKNDGSQRQIGNNDMYINVLKFVSCNHERSYELFTESIAPTCPFMAVQCESYEAFLAGNCTTCDSKHYCIPMGYHSYNIYKRLQAAGLLDTNTHISLYSMTGDSKPFCMVHYKITLKVSNSTESRIHGPEVGRISIILVDRNNSKSDHKFIDNDQKYYKPGDQETRMVPFKDTGLPPLSVIVEWKYETNLFNPITWRLLKSPSIYIEYLKISSIEYNTDITVCPKLRKPVVANLPTVMKTKYCGFKK</sequence>
<dbReference type="CDD" id="cd00707">
    <property type="entry name" value="Pancreat_lipase_like"/>
    <property type="match status" value="1"/>
</dbReference>
<dbReference type="PRINTS" id="PR00823">
    <property type="entry name" value="PANCLIPASE"/>
</dbReference>
<evidence type="ECO:0000256" key="6">
    <source>
        <dbReference type="PIRSR" id="PIRSR000865-2"/>
    </source>
</evidence>
<dbReference type="PIRSF" id="PIRSF000865">
    <property type="entry name" value="Lipoprotein_lipase_LIPH"/>
    <property type="match status" value="1"/>
</dbReference>
<dbReference type="InterPro" id="IPR000734">
    <property type="entry name" value="TAG_lipase"/>
</dbReference>
<evidence type="ECO:0000313" key="9">
    <source>
        <dbReference type="EMBL" id="CAK1604315.1"/>
    </source>
</evidence>
<feature type="binding site" evidence="6">
    <location>
        <position position="236"/>
    </location>
    <ligand>
        <name>Ca(2+)</name>
        <dbReference type="ChEBI" id="CHEBI:29108"/>
    </ligand>
</feature>
<dbReference type="EMBL" id="CAVLGL010000159">
    <property type="protein sequence ID" value="CAK1604315.1"/>
    <property type="molecule type" value="Genomic_DNA"/>
</dbReference>
<dbReference type="GO" id="GO:0016042">
    <property type="term" value="P:lipid catabolic process"/>
    <property type="evidence" value="ECO:0007669"/>
    <property type="project" value="TreeGrafter"/>
</dbReference>
<evidence type="ECO:0000313" key="10">
    <source>
        <dbReference type="Proteomes" id="UP001314205"/>
    </source>
</evidence>
<keyword evidence="6" id="KW-0106">Calcium</keyword>
<keyword evidence="4" id="KW-1015">Disulfide bond</keyword>
<dbReference type="InterPro" id="IPR013818">
    <property type="entry name" value="Lipase"/>
</dbReference>
<keyword evidence="10" id="KW-1185">Reference proteome</keyword>
<dbReference type="GO" id="GO:0004806">
    <property type="term" value="F:triacylglycerol lipase activity"/>
    <property type="evidence" value="ECO:0007669"/>
    <property type="project" value="InterPro"/>
</dbReference>
<dbReference type="PRINTS" id="PR00821">
    <property type="entry name" value="TAGLIPASE"/>
</dbReference>
<keyword evidence="6" id="KW-0479">Metal-binding</keyword>
<keyword evidence="3" id="KW-0964">Secreted</keyword>
<organism evidence="9 10">
    <name type="scientific">Parnassius mnemosyne</name>
    <name type="common">clouded apollo</name>
    <dbReference type="NCBI Taxonomy" id="213953"/>
    <lineage>
        <taxon>Eukaryota</taxon>
        <taxon>Metazoa</taxon>
        <taxon>Ecdysozoa</taxon>
        <taxon>Arthropoda</taxon>
        <taxon>Hexapoda</taxon>
        <taxon>Insecta</taxon>
        <taxon>Pterygota</taxon>
        <taxon>Neoptera</taxon>
        <taxon>Endopterygota</taxon>
        <taxon>Lepidoptera</taxon>
        <taxon>Glossata</taxon>
        <taxon>Ditrysia</taxon>
        <taxon>Papilionoidea</taxon>
        <taxon>Papilionidae</taxon>
        <taxon>Parnassiinae</taxon>
        <taxon>Parnassini</taxon>
        <taxon>Parnassius</taxon>
        <taxon>Driopa</taxon>
    </lineage>
</organism>
<gene>
    <name evidence="9" type="ORF">PARMNEM_LOCUS22548</name>
</gene>
<feature type="domain" description="Lipase" evidence="8">
    <location>
        <begin position="41"/>
        <end position="361"/>
    </location>
</feature>
<reference evidence="9 10" key="1">
    <citation type="submission" date="2023-11" db="EMBL/GenBank/DDBJ databases">
        <authorList>
            <person name="Hedman E."/>
            <person name="Englund M."/>
            <person name="Stromberg M."/>
            <person name="Nyberg Akerstrom W."/>
            <person name="Nylinder S."/>
            <person name="Jareborg N."/>
            <person name="Kallberg Y."/>
            <person name="Kronander E."/>
        </authorList>
    </citation>
    <scope>NUCLEOTIDE SEQUENCE [LARGE SCALE GENOMIC DNA]</scope>
</reference>
<comment type="subcellular location">
    <subcellularLocation>
        <location evidence="1">Secreted</location>
    </subcellularLocation>
</comment>
<dbReference type="InterPro" id="IPR029058">
    <property type="entry name" value="AB_hydrolase_fold"/>
</dbReference>
<evidence type="ECO:0000259" key="8">
    <source>
        <dbReference type="Pfam" id="PF00151"/>
    </source>
</evidence>